<dbReference type="AlphaFoldDB" id="A0A2U2HK98"/>
<feature type="domain" description="Outer membrane protein beta-barrel" evidence="4">
    <location>
        <begin position="28"/>
        <end position="195"/>
    </location>
</feature>
<dbReference type="GO" id="GO:0009279">
    <property type="term" value="C:cell outer membrane"/>
    <property type="evidence" value="ECO:0007669"/>
    <property type="project" value="UniProtKB-SubCell"/>
</dbReference>
<gene>
    <name evidence="5" type="ORF">C7C56_013325</name>
</gene>
<evidence type="ECO:0000256" key="1">
    <source>
        <dbReference type="ARBA" id="ARBA00004442"/>
    </source>
</evidence>
<dbReference type="OrthoDB" id="9130661at2"/>
<evidence type="ECO:0000259" key="4">
    <source>
        <dbReference type="Pfam" id="PF13505"/>
    </source>
</evidence>
<evidence type="ECO:0000313" key="6">
    <source>
        <dbReference type="Proteomes" id="UP000241421"/>
    </source>
</evidence>
<accession>A0A2U2HK98</accession>
<name>A0A2U2HK98_9BURK</name>
<dbReference type="EMBL" id="PXWF02000222">
    <property type="protein sequence ID" value="PWF47941.1"/>
    <property type="molecule type" value="Genomic_DNA"/>
</dbReference>
<reference evidence="5 6" key="1">
    <citation type="submission" date="2018-04" db="EMBL/GenBank/DDBJ databases">
        <title>Massilia violaceinigra sp. nov., a novel purple-pigmented bacterium isolated from Tianshan glacier, Xinjiang, China.</title>
        <authorList>
            <person name="Wang H."/>
        </authorList>
    </citation>
    <scope>NUCLEOTIDE SEQUENCE [LARGE SCALE GENOMIC DNA]</scope>
    <source>
        <strain evidence="5 6">B448-2</strain>
    </source>
</reference>
<dbReference type="InterPro" id="IPR027385">
    <property type="entry name" value="Beta-barrel_OMP"/>
</dbReference>
<evidence type="ECO:0000256" key="3">
    <source>
        <dbReference type="SAM" id="SignalP"/>
    </source>
</evidence>
<evidence type="ECO:0000313" key="5">
    <source>
        <dbReference type="EMBL" id="PWF47941.1"/>
    </source>
</evidence>
<protein>
    <submittedName>
        <fullName evidence="5">Porin family protein</fullName>
    </submittedName>
</protein>
<comment type="subcellular location">
    <subcellularLocation>
        <location evidence="1">Cell outer membrane</location>
    </subcellularLocation>
</comment>
<dbReference type="Pfam" id="PF13505">
    <property type="entry name" value="OMP_b-brl"/>
    <property type="match status" value="1"/>
</dbReference>
<proteinExistence type="predicted"/>
<keyword evidence="2 3" id="KW-0732">Signal</keyword>
<dbReference type="InterPro" id="IPR011250">
    <property type="entry name" value="OMP/PagP_B-barrel"/>
</dbReference>
<comment type="caution">
    <text evidence="5">The sequence shown here is derived from an EMBL/GenBank/DDBJ whole genome shotgun (WGS) entry which is preliminary data.</text>
</comment>
<sequence length="197" mass="20826">MMSATVRFRYSCPHIHTIGHTMKKNLLIALLAAASPLAAQAADNYAGISAGRTDHELSVGNLSVDDKGQGVKLFAGHQFDPMFGIEGGLAFLGEGKVGTLSAKPRALYVAATGNWPLSSQFSLTAKAGVTHNRTEFTYTGGSDNDSANSVMLGFGAVFKINANVSLVAEYENFGKVAKDDDVTLRSSMLSAGVRFNF</sequence>
<keyword evidence="6" id="KW-1185">Reference proteome</keyword>
<organism evidence="5 6">
    <name type="scientific">Massilia glaciei</name>
    <dbReference type="NCBI Taxonomy" id="1524097"/>
    <lineage>
        <taxon>Bacteria</taxon>
        <taxon>Pseudomonadati</taxon>
        <taxon>Pseudomonadota</taxon>
        <taxon>Betaproteobacteria</taxon>
        <taxon>Burkholderiales</taxon>
        <taxon>Oxalobacteraceae</taxon>
        <taxon>Telluria group</taxon>
        <taxon>Massilia</taxon>
    </lineage>
</organism>
<feature type="chain" id="PRO_5015712826" evidence="3">
    <location>
        <begin position="42"/>
        <end position="197"/>
    </location>
</feature>
<dbReference type="SUPFAM" id="SSF56925">
    <property type="entry name" value="OMPA-like"/>
    <property type="match status" value="1"/>
</dbReference>
<feature type="signal peptide" evidence="3">
    <location>
        <begin position="1"/>
        <end position="41"/>
    </location>
</feature>
<evidence type="ECO:0000256" key="2">
    <source>
        <dbReference type="ARBA" id="ARBA00022729"/>
    </source>
</evidence>
<dbReference type="Gene3D" id="2.40.160.20">
    <property type="match status" value="1"/>
</dbReference>
<dbReference type="Proteomes" id="UP000241421">
    <property type="component" value="Unassembled WGS sequence"/>
</dbReference>